<dbReference type="OrthoDB" id="5302289at2759"/>
<proteinExistence type="predicted"/>
<keyword evidence="2" id="KW-1185">Reference proteome</keyword>
<gene>
    <name evidence="1" type="ORF">IFR04_002353</name>
</gene>
<accession>A0A8H8BUE3</accession>
<dbReference type="Proteomes" id="UP000664132">
    <property type="component" value="Unassembled WGS sequence"/>
</dbReference>
<evidence type="ECO:0000313" key="2">
    <source>
        <dbReference type="Proteomes" id="UP000664132"/>
    </source>
</evidence>
<comment type="caution">
    <text evidence="1">The sequence shown here is derived from an EMBL/GenBank/DDBJ whole genome shotgun (WGS) entry which is preliminary data.</text>
</comment>
<evidence type="ECO:0000313" key="1">
    <source>
        <dbReference type="EMBL" id="KAG4424475.1"/>
    </source>
</evidence>
<name>A0A8H8BUE3_9HELO</name>
<organism evidence="1 2">
    <name type="scientific">Cadophora malorum</name>
    <dbReference type="NCBI Taxonomy" id="108018"/>
    <lineage>
        <taxon>Eukaryota</taxon>
        <taxon>Fungi</taxon>
        <taxon>Dikarya</taxon>
        <taxon>Ascomycota</taxon>
        <taxon>Pezizomycotina</taxon>
        <taxon>Leotiomycetes</taxon>
        <taxon>Helotiales</taxon>
        <taxon>Ploettnerulaceae</taxon>
        <taxon>Cadophora</taxon>
    </lineage>
</organism>
<protein>
    <submittedName>
        <fullName evidence="1">Uncharacterized protein</fullName>
    </submittedName>
</protein>
<dbReference type="AlphaFoldDB" id="A0A8H8BUE3"/>
<dbReference type="EMBL" id="JAFJYH010000020">
    <property type="protein sequence ID" value="KAG4424475.1"/>
    <property type="molecule type" value="Genomic_DNA"/>
</dbReference>
<reference evidence="1" key="1">
    <citation type="submission" date="2021-02" db="EMBL/GenBank/DDBJ databases">
        <title>Genome sequence Cadophora malorum strain M34.</title>
        <authorList>
            <person name="Stefanovic E."/>
            <person name="Vu D."/>
            <person name="Scully C."/>
            <person name="Dijksterhuis J."/>
            <person name="Roader J."/>
            <person name="Houbraken J."/>
        </authorList>
    </citation>
    <scope>NUCLEOTIDE SEQUENCE</scope>
    <source>
        <strain evidence="1">M34</strain>
    </source>
</reference>
<sequence length="134" mass="14753">MHLKGSADLPISFPFQFAAVDTAIITYSTSTFSSMSNSGSNHGASRQQTITTVTQALEVARDTPEGAQDPTVVSILESALTDIWRKIEAQPASYVMTRDEFAVFNYFQSRFAGQQLAAAARRRYWDHLELTNGA</sequence>